<reference evidence="2" key="1">
    <citation type="journal article" date="2021" name="Open Biol.">
        <title>Shared evolutionary footprints suggest mitochondrial oxidative damage underlies multiple complex I losses in fungi.</title>
        <authorList>
            <person name="Schikora-Tamarit M.A."/>
            <person name="Marcet-Houben M."/>
            <person name="Nosek J."/>
            <person name="Gabaldon T."/>
        </authorList>
    </citation>
    <scope>NUCLEOTIDE SEQUENCE</scope>
    <source>
        <strain evidence="2">CBS2887</strain>
    </source>
</reference>
<dbReference type="EMBL" id="JAEUBG010004033">
    <property type="protein sequence ID" value="KAH3682036.1"/>
    <property type="molecule type" value="Genomic_DNA"/>
</dbReference>
<keyword evidence="1" id="KW-1133">Transmembrane helix</keyword>
<accession>A0A9P8TKC6</accession>
<feature type="transmembrane region" description="Helical" evidence="1">
    <location>
        <begin position="358"/>
        <end position="377"/>
    </location>
</feature>
<dbReference type="AlphaFoldDB" id="A0A9P8TKC6"/>
<keyword evidence="1" id="KW-0812">Transmembrane</keyword>
<protein>
    <submittedName>
        <fullName evidence="2">Uncharacterized protein</fullName>
    </submittedName>
</protein>
<evidence type="ECO:0000256" key="1">
    <source>
        <dbReference type="SAM" id="Phobius"/>
    </source>
</evidence>
<name>A0A9P8TKC6_WICPI</name>
<gene>
    <name evidence="2" type="ORF">WICPIJ_007001</name>
</gene>
<sequence length="398" mass="46314">MSTSITTTTSGAVPPVSARNYSAFSTFTEQQDFVSLNWRCILPFYLLFIIVVLTSFKLIGKGVRPELRNNIEIRNQMKWYISIMSLVLLRQFLFNIEFNMPQISGLCFGSVLTNPYCKIFITESLEYLIFWTLEVKLINETNLEEFSVPLFPDLKILKIRHFYFFIAKVLNPVWILAFQVYDLSCSSSTSLQIYTFIKTIGQAVQSLVTEYVQGSMSPVLSSSWAQVPKEEVPWKPDFLYSSEAAIFSSLFLRHCCACVFRFSFDSFNSNSLYKEDPEWDEVPEWDEDPEWNEDLEDDEPETYLVELYDTAYYKCVLCAAVGYLYFFVWPFVSGILGHVFEFLVPNLTVWELHKSDEIVEVFVFGLFLLAMLALDIFRGCRRDHRFLQRSVSLIKDIN</sequence>
<keyword evidence="3" id="KW-1185">Reference proteome</keyword>
<comment type="caution">
    <text evidence="2">The sequence shown here is derived from an EMBL/GenBank/DDBJ whole genome shotgun (WGS) entry which is preliminary data.</text>
</comment>
<evidence type="ECO:0000313" key="3">
    <source>
        <dbReference type="Proteomes" id="UP000774326"/>
    </source>
</evidence>
<organism evidence="2 3">
    <name type="scientific">Wickerhamomyces pijperi</name>
    <name type="common">Yeast</name>
    <name type="synonym">Pichia pijperi</name>
    <dbReference type="NCBI Taxonomy" id="599730"/>
    <lineage>
        <taxon>Eukaryota</taxon>
        <taxon>Fungi</taxon>
        <taxon>Dikarya</taxon>
        <taxon>Ascomycota</taxon>
        <taxon>Saccharomycotina</taxon>
        <taxon>Saccharomycetes</taxon>
        <taxon>Phaffomycetales</taxon>
        <taxon>Wickerhamomycetaceae</taxon>
        <taxon>Wickerhamomyces</taxon>
    </lineage>
</organism>
<proteinExistence type="predicted"/>
<dbReference type="Proteomes" id="UP000774326">
    <property type="component" value="Unassembled WGS sequence"/>
</dbReference>
<evidence type="ECO:0000313" key="2">
    <source>
        <dbReference type="EMBL" id="KAH3682036.1"/>
    </source>
</evidence>
<feature type="transmembrane region" description="Helical" evidence="1">
    <location>
        <begin position="316"/>
        <end position="338"/>
    </location>
</feature>
<feature type="transmembrane region" description="Helical" evidence="1">
    <location>
        <begin position="42"/>
        <end position="59"/>
    </location>
</feature>
<reference evidence="2" key="2">
    <citation type="submission" date="2021-01" db="EMBL/GenBank/DDBJ databases">
        <authorList>
            <person name="Schikora-Tamarit M.A."/>
        </authorList>
    </citation>
    <scope>NUCLEOTIDE SEQUENCE</scope>
    <source>
        <strain evidence="2">CBS2887</strain>
    </source>
</reference>
<keyword evidence="1" id="KW-0472">Membrane</keyword>